<dbReference type="InterPro" id="IPR056729">
    <property type="entry name" value="GMPPB_C"/>
</dbReference>
<dbReference type="GO" id="GO:0016746">
    <property type="term" value="F:acyltransferase activity"/>
    <property type="evidence" value="ECO:0007669"/>
    <property type="project" value="UniProtKB-KW"/>
</dbReference>
<dbReference type="KEGG" id="chk:D4L85_16835"/>
<dbReference type="Gene3D" id="2.160.10.10">
    <property type="entry name" value="Hexapeptide repeat proteins"/>
    <property type="match status" value="1"/>
</dbReference>
<sequence length="204" mass="21843">MRSMLSLSHYLENFAALFPRHVNEDPWTFCANIQSLLTERLKGLSTDYVVKGHVAIHKNARIEENVVLKGPCIIGEGCFVGAHAYLRGGVFLGEKVSVGPGCEIKSSCILPGSALAHFNFVGDSLLGSGVNMEAGSIICNHFNERIEKAIHVLVDHQKLATGVTKFGALVGDNVKIGANAVLSPGTILAPASVVKRLELVEQVQ</sequence>
<evidence type="ECO:0000313" key="5">
    <source>
        <dbReference type="Proteomes" id="UP000266183"/>
    </source>
</evidence>
<evidence type="ECO:0000313" key="4">
    <source>
        <dbReference type="EMBL" id="AYB32133.1"/>
    </source>
</evidence>
<dbReference type="InterPro" id="IPR050065">
    <property type="entry name" value="GlmU-like"/>
</dbReference>
<keyword evidence="1 4" id="KW-0808">Transferase</keyword>
<dbReference type="GO" id="GO:0016779">
    <property type="term" value="F:nucleotidyltransferase activity"/>
    <property type="evidence" value="ECO:0007669"/>
    <property type="project" value="UniProtKB-ARBA"/>
</dbReference>
<dbReference type="Proteomes" id="UP000266183">
    <property type="component" value="Chromosome"/>
</dbReference>
<gene>
    <name evidence="4" type="ORF">D4L85_16835</name>
</gene>
<dbReference type="AlphaFoldDB" id="A0A385SK50"/>
<dbReference type="PANTHER" id="PTHR43584:SF8">
    <property type="entry name" value="N-ACETYLMURAMATE ALPHA-1-PHOSPHATE URIDYLYLTRANSFERASE"/>
    <property type="match status" value="1"/>
</dbReference>
<organism evidence="4 5">
    <name type="scientific">Chryseolinea soli</name>
    <dbReference type="NCBI Taxonomy" id="2321403"/>
    <lineage>
        <taxon>Bacteria</taxon>
        <taxon>Pseudomonadati</taxon>
        <taxon>Bacteroidota</taxon>
        <taxon>Cytophagia</taxon>
        <taxon>Cytophagales</taxon>
        <taxon>Fulvivirgaceae</taxon>
        <taxon>Chryseolinea</taxon>
    </lineage>
</organism>
<name>A0A385SK50_9BACT</name>
<feature type="domain" description="Mannose-1-phosphate guanyltransferase C-terminal" evidence="3">
    <location>
        <begin position="70"/>
        <end position="193"/>
    </location>
</feature>
<proteinExistence type="predicted"/>
<dbReference type="Pfam" id="PF25087">
    <property type="entry name" value="GMPPB_C"/>
    <property type="match status" value="1"/>
</dbReference>
<evidence type="ECO:0000256" key="2">
    <source>
        <dbReference type="ARBA" id="ARBA00023315"/>
    </source>
</evidence>
<evidence type="ECO:0000259" key="3">
    <source>
        <dbReference type="Pfam" id="PF25087"/>
    </source>
</evidence>
<accession>A0A385SK50</accession>
<dbReference type="EMBL" id="CP032382">
    <property type="protein sequence ID" value="AYB32133.1"/>
    <property type="molecule type" value="Genomic_DNA"/>
</dbReference>
<dbReference type="InterPro" id="IPR011004">
    <property type="entry name" value="Trimer_LpxA-like_sf"/>
</dbReference>
<dbReference type="PANTHER" id="PTHR43584">
    <property type="entry name" value="NUCLEOTIDYL TRANSFERASE"/>
    <property type="match status" value="1"/>
</dbReference>
<protein>
    <submittedName>
        <fullName evidence="4">LpxA family transferase</fullName>
    </submittedName>
</protein>
<dbReference type="SUPFAM" id="SSF51161">
    <property type="entry name" value="Trimeric LpxA-like enzymes"/>
    <property type="match status" value="1"/>
</dbReference>
<reference evidence="5" key="1">
    <citation type="submission" date="2018-09" db="EMBL/GenBank/DDBJ databases">
        <title>Chryseolinea sp. KIS68-18 isolated from soil.</title>
        <authorList>
            <person name="Weon H.-Y."/>
            <person name="Kwon S.-W."/>
            <person name="Lee S.A."/>
        </authorList>
    </citation>
    <scope>NUCLEOTIDE SEQUENCE [LARGE SCALE GENOMIC DNA]</scope>
    <source>
        <strain evidence="5">KIS68-18</strain>
    </source>
</reference>
<dbReference type="OrthoDB" id="9803036at2"/>
<keyword evidence="2" id="KW-0012">Acyltransferase</keyword>
<evidence type="ECO:0000256" key="1">
    <source>
        <dbReference type="ARBA" id="ARBA00022679"/>
    </source>
</evidence>
<keyword evidence="5" id="KW-1185">Reference proteome</keyword>